<dbReference type="AlphaFoldDB" id="A0A4T0HMZ8"/>
<feature type="transmembrane region" description="Helical" evidence="5">
    <location>
        <begin position="50"/>
        <end position="70"/>
    </location>
</feature>
<dbReference type="InterPro" id="IPR037185">
    <property type="entry name" value="EmrE-like"/>
</dbReference>
<evidence type="ECO:0008006" key="8">
    <source>
        <dbReference type="Google" id="ProtNLM"/>
    </source>
</evidence>
<protein>
    <recommendedName>
        <fullName evidence="8">NIPA-like protein 2</fullName>
    </recommendedName>
</protein>
<dbReference type="PANTHER" id="PTHR12570:SF65">
    <property type="entry name" value="MAGNESIUM TRANSPORTER NIPA9-RELATED"/>
    <property type="match status" value="1"/>
</dbReference>
<accession>A0A4T0HMZ8</accession>
<dbReference type="Pfam" id="PF05653">
    <property type="entry name" value="Mg_trans_NIPA"/>
    <property type="match status" value="1"/>
</dbReference>
<dbReference type="Proteomes" id="UP000306954">
    <property type="component" value="Unassembled WGS sequence"/>
</dbReference>
<evidence type="ECO:0000313" key="7">
    <source>
        <dbReference type="Proteomes" id="UP000306954"/>
    </source>
</evidence>
<evidence type="ECO:0000256" key="1">
    <source>
        <dbReference type="ARBA" id="ARBA00004141"/>
    </source>
</evidence>
<dbReference type="EMBL" id="SPOF01000014">
    <property type="protein sequence ID" value="TIB13469.1"/>
    <property type="molecule type" value="Genomic_DNA"/>
</dbReference>
<evidence type="ECO:0000256" key="2">
    <source>
        <dbReference type="ARBA" id="ARBA00022692"/>
    </source>
</evidence>
<feature type="transmembrane region" description="Helical" evidence="5">
    <location>
        <begin position="263"/>
        <end position="283"/>
    </location>
</feature>
<evidence type="ECO:0000256" key="4">
    <source>
        <dbReference type="ARBA" id="ARBA00023136"/>
    </source>
</evidence>
<comment type="caution">
    <text evidence="6">The sequence shown here is derived from an EMBL/GenBank/DDBJ whole genome shotgun (WGS) entry which is preliminary data.</text>
</comment>
<feature type="transmembrane region" description="Helical" evidence="5">
    <location>
        <begin position="142"/>
        <end position="159"/>
    </location>
</feature>
<dbReference type="PANTHER" id="PTHR12570">
    <property type="match status" value="1"/>
</dbReference>
<dbReference type="SUPFAM" id="SSF103481">
    <property type="entry name" value="Multidrug resistance efflux transporter EmrE"/>
    <property type="match status" value="1"/>
</dbReference>
<evidence type="ECO:0000313" key="6">
    <source>
        <dbReference type="EMBL" id="TIB13469.1"/>
    </source>
</evidence>
<reference evidence="6 7" key="1">
    <citation type="submission" date="2019-03" db="EMBL/GenBank/DDBJ databases">
        <title>Sequencing 23 genomes of Wallemia ichthyophaga.</title>
        <authorList>
            <person name="Gostincar C."/>
        </authorList>
    </citation>
    <scope>NUCLEOTIDE SEQUENCE [LARGE SCALE GENOMIC DNA]</scope>
    <source>
        <strain evidence="6 7">EXF-8621</strain>
    </source>
</reference>
<keyword evidence="3 5" id="KW-1133">Transmembrane helix</keyword>
<evidence type="ECO:0000256" key="3">
    <source>
        <dbReference type="ARBA" id="ARBA00022989"/>
    </source>
</evidence>
<feature type="transmembrane region" description="Helical" evidence="5">
    <location>
        <begin position="206"/>
        <end position="224"/>
    </location>
</feature>
<feature type="transmembrane region" description="Helical" evidence="5">
    <location>
        <begin position="236"/>
        <end position="257"/>
    </location>
</feature>
<keyword evidence="2 5" id="KW-0812">Transmembrane</keyword>
<dbReference type="InterPro" id="IPR008521">
    <property type="entry name" value="Mg_trans_NIPA"/>
</dbReference>
<comment type="subcellular location">
    <subcellularLocation>
        <location evidence="1">Membrane</location>
        <topology evidence="1">Multi-pass membrane protein</topology>
    </subcellularLocation>
</comment>
<organism evidence="6 7">
    <name type="scientific">Wallemia ichthyophaga</name>
    <dbReference type="NCBI Taxonomy" id="245174"/>
    <lineage>
        <taxon>Eukaryota</taxon>
        <taxon>Fungi</taxon>
        <taxon>Dikarya</taxon>
        <taxon>Basidiomycota</taxon>
        <taxon>Wallemiomycotina</taxon>
        <taxon>Wallemiomycetes</taxon>
        <taxon>Wallemiales</taxon>
        <taxon>Wallemiaceae</taxon>
        <taxon>Wallemia</taxon>
    </lineage>
</organism>
<name>A0A4T0HMZ8_WALIC</name>
<feature type="transmembrane region" description="Helical" evidence="5">
    <location>
        <begin position="171"/>
        <end position="194"/>
    </location>
</feature>
<dbReference type="GO" id="GO:0015095">
    <property type="term" value="F:magnesium ion transmembrane transporter activity"/>
    <property type="evidence" value="ECO:0007669"/>
    <property type="project" value="InterPro"/>
</dbReference>
<keyword evidence="4 5" id="KW-0472">Membrane</keyword>
<proteinExistence type="predicted"/>
<gene>
    <name evidence="6" type="ORF">E3P90_01585</name>
</gene>
<sequence>MKGNVAGVVAAIAGNVVIALGLNIQKLSHLQISNLEENDDTLKYLRNGTFWVGLAMSSLGECCNFIAYGLSPAPLVAPLGSCALVANGIFSPILLQESFGLQEIAGSMLCITGAFILVSSNTAREDNVDYNTLITAINRPWFQTYLFCLFTAIFLLMALSNSTFARRSVTVDILICALFGSLTVISTKALSGLLVKDVAGAFTHQITYVALIVLLLTAAAQVHFLNKALNRFHSKIVIPTQYIYFTISVIFSSSVLFNDLDSFPYPTLLLGLVVSFCGVFFLCRAPESEQQELERGCVRRCSIESAQVQVHSRDLSHPAHTTRIKPIRARSNSSLTKVGIGLSPAQYLLASHAGYSDEQQPLLYEDESRILSQTYNSTANHGDQVQDRDAR</sequence>
<feature type="transmembrane region" description="Helical" evidence="5">
    <location>
        <begin position="104"/>
        <end position="122"/>
    </location>
</feature>
<dbReference type="GO" id="GO:0016020">
    <property type="term" value="C:membrane"/>
    <property type="evidence" value="ECO:0007669"/>
    <property type="project" value="UniProtKB-SubCell"/>
</dbReference>
<feature type="transmembrane region" description="Helical" evidence="5">
    <location>
        <begin position="6"/>
        <end position="24"/>
    </location>
</feature>
<feature type="transmembrane region" description="Helical" evidence="5">
    <location>
        <begin position="76"/>
        <end position="95"/>
    </location>
</feature>
<evidence type="ECO:0000256" key="5">
    <source>
        <dbReference type="SAM" id="Phobius"/>
    </source>
</evidence>